<keyword evidence="1" id="KW-0805">Transcription regulation</keyword>
<dbReference type="GO" id="GO:0043565">
    <property type="term" value="F:sequence-specific DNA binding"/>
    <property type="evidence" value="ECO:0007669"/>
    <property type="project" value="InterPro"/>
</dbReference>
<reference evidence="5 6" key="1">
    <citation type="submission" date="2016-12" db="EMBL/GenBank/DDBJ databases">
        <authorList>
            <person name="Song W.-J."/>
            <person name="Kurnit D.M."/>
        </authorList>
    </citation>
    <scope>NUCLEOTIDE SEQUENCE [LARGE SCALE GENOMIC DNA]</scope>
    <source>
        <strain evidence="5 6">IMCC3135</strain>
    </source>
</reference>
<sequence>MALDDLDQKLITELRHDGRLSISDLAKTLGVSRATLRSRLERLISSGEILGFSVVLKEDRHELPVCATMLMAIEGKRANSVIHQLYGMPEAQSIHTTNGRWDLVVELGAADLAAFDAILGRIRMLEGVSATETSLLLVTHKRTSSNLRQF</sequence>
<dbReference type="Pfam" id="PF01037">
    <property type="entry name" value="AsnC_trans_reg"/>
    <property type="match status" value="1"/>
</dbReference>
<dbReference type="OrthoDB" id="9809462at2"/>
<dbReference type="AlphaFoldDB" id="A0A2Z2NU95"/>
<evidence type="ECO:0000313" key="6">
    <source>
        <dbReference type="Proteomes" id="UP000250079"/>
    </source>
</evidence>
<dbReference type="PROSITE" id="PS50956">
    <property type="entry name" value="HTH_ASNC_2"/>
    <property type="match status" value="1"/>
</dbReference>
<dbReference type="SMART" id="SM00344">
    <property type="entry name" value="HTH_ASNC"/>
    <property type="match status" value="1"/>
</dbReference>
<proteinExistence type="predicted"/>
<dbReference type="PANTHER" id="PTHR30154">
    <property type="entry name" value="LEUCINE-RESPONSIVE REGULATORY PROTEIN"/>
    <property type="match status" value="1"/>
</dbReference>
<dbReference type="PRINTS" id="PR00033">
    <property type="entry name" value="HTHASNC"/>
</dbReference>
<dbReference type="EMBL" id="CP018632">
    <property type="protein sequence ID" value="ASJ73611.1"/>
    <property type="molecule type" value="Genomic_DNA"/>
</dbReference>
<gene>
    <name evidence="5" type="primary">lrp_9</name>
    <name evidence="5" type="ORF">IMCC3135_17660</name>
</gene>
<keyword evidence="2" id="KW-0238">DNA-binding</keyword>
<dbReference type="PANTHER" id="PTHR30154:SF34">
    <property type="entry name" value="TRANSCRIPTIONAL REGULATOR AZLB"/>
    <property type="match status" value="1"/>
</dbReference>
<dbReference type="InterPro" id="IPR019887">
    <property type="entry name" value="Tscrpt_reg_AsnC/Lrp_C"/>
</dbReference>
<dbReference type="GO" id="GO:0005829">
    <property type="term" value="C:cytosol"/>
    <property type="evidence" value="ECO:0007669"/>
    <property type="project" value="TreeGrafter"/>
</dbReference>
<dbReference type="Proteomes" id="UP000250079">
    <property type="component" value="Chromosome"/>
</dbReference>
<evidence type="ECO:0000256" key="2">
    <source>
        <dbReference type="ARBA" id="ARBA00023125"/>
    </source>
</evidence>
<name>A0A2Z2NU95_9GAMM</name>
<organism evidence="5 6">
    <name type="scientific">Granulosicoccus antarcticus IMCC3135</name>
    <dbReference type="NCBI Taxonomy" id="1192854"/>
    <lineage>
        <taxon>Bacteria</taxon>
        <taxon>Pseudomonadati</taxon>
        <taxon>Pseudomonadota</taxon>
        <taxon>Gammaproteobacteria</taxon>
        <taxon>Chromatiales</taxon>
        <taxon>Granulosicoccaceae</taxon>
        <taxon>Granulosicoccus</taxon>
    </lineage>
</organism>
<dbReference type="InterPro" id="IPR036390">
    <property type="entry name" value="WH_DNA-bd_sf"/>
</dbReference>
<dbReference type="GO" id="GO:0043200">
    <property type="term" value="P:response to amino acid"/>
    <property type="evidence" value="ECO:0007669"/>
    <property type="project" value="TreeGrafter"/>
</dbReference>
<keyword evidence="6" id="KW-1185">Reference proteome</keyword>
<feature type="domain" description="HTH asnC-type" evidence="4">
    <location>
        <begin position="3"/>
        <end position="77"/>
    </location>
</feature>
<dbReference type="InterPro" id="IPR019888">
    <property type="entry name" value="Tscrpt_reg_AsnC-like"/>
</dbReference>
<accession>A0A2Z2NU95</accession>
<dbReference type="Gene3D" id="1.10.10.10">
    <property type="entry name" value="Winged helix-like DNA-binding domain superfamily/Winged helix DNA-binding domain"/>
    <property type="match status" value="1"/>
</dbReference>
<protein>
    <submittedName>
        <fullName evidence="5">Leucine-responsive regulatory protein</fullName>
    </submittedName>
</protein>
<keyword evidence="3" id="KW-0804">Transcription</keyword>
<evidence type="ECO:0000256" key="1">
    <source>
        <dbReference type="ARBA" id="ARBA00023015"/>
    </source>
</evidence>
<dbReference type="KEGG" id="gai:IMCC3135_17660"/>
<dbReference type="SUPFAM" id="SSF46785">
    <property type="entry name" value="Winged helix' DNA-binding domain"/>
    <property type="match status" value="1"/>
</dbReference>
<evidence type="ECO:0000313" key="5">
    <source>
        <dbReference type="EMBL" id="ASJ73611.1"/>
    </source>
</evidence>
<dbReference type="PROSITE" id="PS00519">
    <property type="entry name" value="HTH_ASNC_1"/>
    <property type="match status" value="1"/>
</dbReference>
<evidence type="ECO:0000256" key="3">
    <source>
        <dbReference type="ARBA" id="ARBA00023163"/>
    </source>
</evidence>
<dbReference type="RefSeq" id="WP_088918770.1">
    <property type="nucleotide sequence ID" value="NZ_CP018632.1"/>
</dbReference>
<dbReference type="InterPro" id="IPR036388">
    <property type="entry name" value="WH-like_DNA-bd_sf"/>
</dbReference>
<dbReference type="InterPro" id="IPR000485">
    <property type="entry name" value="AsnC-type_HTH_dom"/>
</dbReference>
<dbReference type="SUPFAM" id="SSF54909">
    <property type="entry name" value="Dimeric alpha+beta barrel"/>
    <property type="match status" value="1"/>
</dbReference>
<dbReference type="Gene3D" id="3.30.70.920">
    <property type="match status" value="1"/>
</dbReference>
<evidence type="ECO:0000259" key="4">
    <source>
        <dbReference type="PROSITE" id="PS50956"/>
    </source>
</evidence>
<dbReference type="Pfam" id="PF13404">
    <property type="entry name" value="HTH_AsnC-type"/>
    <property type="match status" value="1"/>
</dbReference>
<dbReference type="InterPro" id="IPR011008">
    <property type="entry name" value="Dimeric_a/b-barrel"/>
</dbReference>
<dbReference type="InterPro" id="IPR019885">
    <property type="entry name" value="Tscrpt_reg_HTH_AsnC-type_CS"/>
</dbReference>